<reference evidence="3 4" key="1">
    <citation type="submission" date="2018-10" db="EMBL/GenBank/DDBJ databases">
        <title>Comparative analysis of microorganisms from saline springs in Andes Mountain Range, Colombia.</title>
        <authorList>
            <person name="Rubin E."/>
        </authorList>
    </citation>
    <scope>NUCLEOTIDE SEQUENCE [LARGE SCALE GENOMIC DNA]</scope>
    <source>
        <strain evidence="3 4">USBA 36</strain>
    </source>
</reference>
<organism evidence="3 4">
    <name type="scientific">Oceanibaculum indicum</name>
    <dbReference type="NCBI Taxonomy" id="526216"/>
    <lineage>
        <taxon>Bacteria</taxon>
        <taxon>Pseudomonadati</taxon>
        <taxon>Pseudomonadota</taxon>
        <taxon>Alphaproteobacteria</taxon>
        <taxon>Rhodospirillales</taxon>
        <taxon>Oceanibaculaceae</taxon>
        <taxon>Oceanibaculum</taxon>
    </lineage>
</organism>
<proteinExistence type="predicted"/>
<dbReference type="PROSITE" id="PS51257">
    <property type="entry name" value="PROKAR_LIPOPROTEIN"/>
    <property type="match status" value="1"/>
</dbReference>
<evidence type="ECO:0000256" key="1">
    <source>
        <dbReference type="SAM" id="SignalP"/>
    </source>
</evidence>
<sequence length="179" mass="19615">MRILLALLAIAVLGGCVATQKPQAPSVAVLPPQEEPLLNPYPETDEFLQCVPFARTVSGVEIYGDAWTWWGQAEGRYARGKAPKVGAVLALRKTGRLRLGHVAVVVAQIDERRLLVSHANWGGDSRTRGKIHTRQPVMDVSPANDWSQLRFMNTQGSFGNVYPAHGFIYPAQSVATLTR</sequence>
<dbReference type="EMBL" id="RBIG01000003">
    <property type="protein sequence ID" value="RKQ68358.1"/>
    <property type="molecule type" value="Genomic_DNA"/>
</dbReference>
<protein>
    <submittedName>
        <fullName evidence="3">CHAP domain-containing protein</fullName>
    </submittedName>
</protein>
<dbReference type="AlphaFoldDB" id="A0A420WBJ7"/>
<dbReference type="Pfam" id="PF05257">
    <property type="entry name" value="CHAP"/>
    <property type="match status" value="1"/>
</dbReference>
<evidence type="ECO:0000313" key="3">
    <source>
        <dbReference type="EMBL" id="RKQ68358.1"/>
    </source>
</evidence>
<dbReference type="PROSITE" id="PS50911">
    <property type="entry name" value="CHAP"/>
    <property type="match status" value="1"/>
</dbReference>
<feature type="signal peptide" evidence="1">
    <location>
        <begin position="1"/>
        <end position="18"/>
    </location>
</feature>
<evidence type="ECO:0000313" key="4">
    <source>
        <dbReference type="Proteomes" id="UP000277424"/>
    </source>
</evidence>
<dbReference type="SUPFAM" id="SSF54001">
    <property type="entry name" value="Cysteine proteinases"/>
    <property type="match status" value="1"/>
</dbReference>
<dbReference type="InterPro" id="IPR007921">
    <property type="entry name" value="CHAP_dom"/>
</dbReference>
<name>A0A420WBJ7_9PROT</name>
<dbReference type="InterPro" id="IPR038765">
    <property type="entry name" value="Papain-like_cys_pep_sf"/>
</dbReference>
<evidence type="ECO:0000259" key="2">
    <source>
        <dbReference type="PROSITE" id="PS50911"/>
    </source>
</evidence>
<gene>
    <name evidence="3" type="ORF">BCL74_2837</name>
</gene>
<feature type="domain" description="Peptidase C51" evidence="2">
    <location>
        <begin position="25"/>
        <end position="153"/>
    </location>
</feature>
<dbReference type="Gene3D" id="3.90.1720.10">
    <property type="entry name" value="endopeptidase domain like (from Nostoc punctiforme)"/>
    <property type="match status" value="1"/>
</dbReference>
<feature type="chain" id="PRO_5019573260" evidence="1">
    <location>
        <begin position="19"/>
        <end position="179"/>
    </location>
</feature>
<dbReference type="Proteomes" id="UP000277424">
    <property type="component" value="Unassembled WGS sequence"/>
</dbReference>
<accession>A0A420WBJ7</accession>
<keyword evidence="1" id="KW-0732">Signal</keyword>
<comment type="caution">
    <text evidence="3">The sequence shown here is derived from an EMBL/GenBank/DDBJ whole genome shotgun (WGS) entry which is preliminary data.</text>
</comment>